<dbReference type="SUPFAM" id="SSF53383">
    <property type="entry name" value="PLP-dependent transferases"/>
    <property type="match status" value="1"/>
</dbReference>
<sequence length="296" mass="34774">PEQIVIGAGTEYLYQLLIQLLGRNRIYGIENPGYQKLAQVYDRNDVQFRYLELDGEGLSLEALRRSEVQIVHTSPSHHFPTGIVMPIKRRRELLAWASEDDRYIIEDDYDCEFRFAGLPIPTLQSIDTMGKVIYLNTFSKTLTPSVRISYMVLPEHLLKLYRKKLGFYACTVSNFEQYTLEAFLREGYFEKHINRMRNYYRGKRDTVIRAIRSGALKKRIRVLEEDAGLHFLIRIDTELSDEEVKERLAGQGIRMKCLTDYSYCHNPFYTHMFVVNYSGVEEERLPEAMERLQKCI</sequence>
<keyword evidence="2" id="KW-0032">Aminotransferase</keyword>
<dbReference type="InterPro" id="IPR004839">
    <property type="entry name" value="Aminotransferase_I/II_large"/>
</dbReference>
<dbReference type="InterPro" id="IPR015421">
    <property type="entry name" value="PyrdxlP-dep_Trfase_major"/>
</dbReference>
<accession>A0A9D1E757</accession>
<dbReference type="InterPro" id="IPR015424">
    <property type="entry name" value="PyrdxlP-dep_Trfase"/>
</dbReference>
<evidence type="ECO:0000313" key="2">
    <source>
        <dbReference type="EMBL" id="HIR69655.1"/>
    </source>
</evidence>
<feature type="non-terminal residue" evidence="2">
    <location>
        <position position="1"/>
    </location>
</feature>
<dbReference type="InterPro" id="IPR051446">
    <property type="entry name" value="HTH_trans_reg/aminotransferase"/>
</dbReference>
<protein>
    <submittedName>
        <fullName evidence="2">PLP-dependent aminotransferase family protein</fullName>
    </submittedName>
</protein>
<proteinExistence type="predicted"/>
<reference evidence="2" key="1">
    <citation type="submission" date="2020-10" db="EMBL/GenBank/DDBJ databases">
        <authorList>
            <person name="Gilroy R."/>
        </authorList>
    </citation>
    <scope>NUCLEOTIDE SEQUENCE</scope>
    <source>
        <strain evidence="2">ChiSjej5B23-6657</strain>
    </source>
</reference>
<dbReference type="PANTHER" id="PTHR46577:SF1">
    <property type="entry name" value="HTH-TYPE TRANSCRIPTIONAL REGULATORY PROTEIN GABR"/>
    <property type="match status" value="1"/>
</dbReference>
<dbReference type="Proteomes" id="UP000823912">
    <property type="component" value="Unassembled WGS sequence"/>
</dbReference>
<dbReference type="EMBL" id="DVHM01000001">
    <property type="protein sequence ID" value="HIR69655.1"/>
    <property type="molecule type" value="Genomic_DNA"/>
</dbReference>
<name>A0A9D1E757_9FIRM</name>
<gene>
    <name evidence="2" type="ORF">IAA55_00045</name>
</gene>
<evidence type="ECO:0000259" key="1">
    <source>
        <dbReference type="Pfam" id="PF00155"/>
    </source>
</evidence>
<dbReference type="Gene3D" id="3.40.640.10">
    <property type="entry name" value="Type I PLP-dependent aspartate aminotransferase-like (Major domain)"/>
    <property type="match status" value="1"/>
</dbReference>
<evidence type="ECO:0000313" key="3">
    <source>
        <dbReference type="Proteomes" id="UP000823912"/>
    </source>
</evidence>
<feature type="domain" description="Aminotransferase class I/classII large" evidence="1">
    <location>
        <begin position="2"/>
        <end position="292"/>
    </location>
</feature>
<keyword evidence="2" id="KW-0808">Transferase</keyword>
<dbReference type="Pfam" id="PF00155">
    <property type="entry name" value="Aminotran_1_2"/>
    <property type="match status" value="1"/>
</dbReference>
<reference evidence="2" key="2">
    <citation type="journal article" date="2021" name="PeerJ">
        <title>Extensive microbial diversity within the chicken gut microbiome revealed by metagenomics and culture.</title>
        <authorList>
            <person name="Gilroy R."/>
            <person name="Ravi A."/>
            <person name="Getino M."/>
            <person name="Pursley I."/>
            <person name="Horton D.L."/>
            <person name="Alikhan N.F."/>
            <person name="Baker D."/>
            <person name="Gharbi K."/>
            <person name="Hall N."/>
            <person name="Watson M."/>
            <person name="Adriaenssens E.M."/>
            <person name="Foster-Nyarko E."/>
            <person name="Jarju S."/>
            <person name="Secka A."/>
            <person name="Antonio M."/>
            <person name="Oren A."/>
            <person name="Chaudhuri R.R."/>
            <person name="La Ragione R."/>
            <person name="Hildebrand F."/>
            <person name="Pallen M.J."/>
        </authorList>
    </citation>
    <scope>NUCLEOTIDE SEQUENCE</scope>
    <source>
        <strain evidence="2">ChiSjej5B23-6657</strain>
    </source>
</reference>
<dbReference type="GO" id="GO:0030170">
    <property type="term" value="F:pyridoxal phosphate binding"/>
    <property type="evidence" value="ECO:0007669"/>
    <property type="project" value="InterPro"/>
</dbReference>
<dbReference type="AlphaFoldDB" id="A0A9D1E757"/>
<dbReference type="PANTHER" id="PTHR46577">
    <property type="entry name" value="HTH-TYPE TRANSCRIPTIONAL REGULATORY PROTEIN GABR"/>
    <property type="match status" value="1"/>
</dbReference>
<dbReference type="GO" id="GO:0008483">
    <property type="term" value="F:transaminase activity"/>
    <property type="evidence" value="ECO:0007669"/>
    <property type="project" value="UniProtKB-KW"/>
</dbReference>
<comment type="caution">
    <text evidence="2">The sequence shown here is derived from an EMBL/GenBank/DDBJ whole genome shotgun (WGS) entry which is preliminary data.</text>
</comment>
<organism evidence="2 3">
    <name type="scientific">Candidatus Pullilachnospira gallistercoris</name>
    <dbReference type="NCBI Taxonomy" id="2840911"/>
    <lineage>
        <taxon>Bacteria</taxon>
        <taxon>Bacillati</taxon>
        <taxon>Bacillota</taxon>
        <taxon>Clostridia</taxon>
        <taxon>Lachnospirales</taxon>
        <taxon>Lachnospiraceae</taxon>
        <taxon>Lachnospiraceae incertae sedis</taxon>
        <taxon>Candidatus Pullilachnospira</taxon>
    </lineage>
</organism>
<dbReference type="CDD" id="cd00609">
    <property type="entry name" value="AAT_like"/>
    <property type="match status" value="1"/>
</dbReference>